<feature type="compositionally biased region" description="Low complexity" evidence="1">
    <location>
        <begin position="58"/>
        <end position="72"/>
    </location>
</feature>
<feature type="region of interest" description="Disordered" evidence="1">
    <location>
        <begin position="1"/>
        <end position="285"/>
    </location>
</feature>
<feature type="compositionally biased region" description="Polar residues" evidence="1">
    <location>
        <begin position="48"/>
        <end position="57"/>
    </location>
</feature>
<keyword evidence="3" id="KW-1185">Reference proteome</keyword>
<name>A0AAV9W894_9PEZI</name>
<feature type="compositionally biased region" description="Polar residues" evidence="1">
    <location>
        <begin position="74"/>
        <end position="83"/>
    </location>
</feature>
<accession>A0AAV9W894</accession>
<dbReference type="AlphaFoldDB" id="A0AAV9W894"/>
<dbReference type="EMBL" id="JAVHJL010000005">
    <property type="protein sequence ID" value="KAK6503794.1"/>
    <property type="molecule type" value="Genomic_DNA"/>
</dbReference>
<feature type="region of interest" description="Disordered" evidence="1">
    <location>
        <begin position="579"/>
        <end position="661"/>
    </location>
</feature>
<feature type="compositionally biased region" description="Low complexity" evidence="1">
    <location>
        <begin position="152"/>
        <end position="161"/>
    </location>
</feature>
<feature type="compositionally biased region" description="Basic and acidic residues" evidence="1">
    <location>
        <begin position="588"/>
        <end position="602"/>
    </location>
</feature>
<feature type="compositionally biased region" description="Basic and acidic residues" evidence="1">
    <location>
        <begin position="643"/>
        <end position="661"/>
    </location>
</feature>
<gene>
    <name evidence="2" type="ORF">TWF481_008800</name>
</gene>
<evidence type="ECO:0000256" key="1">
    <source>
        <dbReference type="SAM" id="MobiDB-lite"/>
    </source>
</evidence>
<comment type="caution">
    <text evidence="2">The sequence shown here is derived from an EMBL/GenBank/DDBJ whole genome shotgun (WGS) entry which is preliminary data.</text>
</comment>
<organism evidence="2 3">
    <name type="scientific">Arthrobotrys musiformis</name>
    <dbReference type="NCBI Taxonomy" id="47236"/>
    <lineage>
        <taxon>Eukaryota</taxon>
        <taxon>Fungi</taxon>
        <taxon>Dikarya</taxon>
        <taxon>Ascomycota</taxon>
        <taxon>Pezizomycotina</taxon>
        <taxon>Orbiliomycetes</taxon>
        <taxon>Orbiliales</taxon>
        <taxon>Orbiliaceae</taxon>
        <taxon>Arthrobotrys</taxon>
    </lineage>
</organism>
<sequence length="661" mass="70091">MSPTRPNASGNGSSAPPKLPTVPIQDMATTPKKQGAPTALPSTPPGNGYSTARLQTTPGRSYGSPGSPFGSPKPQFTSKSSIPSRWKPSYPEDQPSHPVSQPASQPAAVSVEGGRKAKSTHATKSQEPRAAVQEGSGQDDTDNRRPTPPRASGSSSSGSSSSRERTPPFPIYEEEVGSSAADNSHTSSKSPSASKAPSAPNSPGAPKSSATSQPPGILKSSIVSKSPSTTKSPVTSHPQSRIQTPTASSKKVPAVLRTSQGYGPNNLIHSQESLQGMRKESPKSPQTLRRLLSEAQDREKVDDYLVKMNVIPPTAPAIGVTGKSPRKYAFPTFPVAEGPKNKPYAPDDMVLQSMGDIPLFLEKYKPKEVRALFGNYIASCDDIDDRTCPMRVGQLSIFVPIKMRNGEIITVGLAPAELFHAGWKGTGTPVPIPDRSIIGKRAYAVIVQHPLRSDYVISRAVAVPTGNTQGTVIGIVGGACVLRIEKWFLRGDYFNTDSRLIPVMGDLPDKAKVVLYNSSKAYDEHKADLERKTQDQKDQESHLSVKDLGGTLHQIPKGKILGWDIKVLDFGPVQPPKHLSISLLGGEPEPRDQPETVPRDGIGDGAANDGPDEKATSTLVPSSAQTEVGTMLESGSEGGGPGEVDRGSTDKGEEEGLKAKV</sequence>
<protein>
    <submittedName>
        <fullName evidence="2">Uncharacterized protein</fullName>
    </submittedName>
</protein>
<feature type="compositionally biased region" description="Polar residues" evidence="1">
    <location>
        <begin position="616"/>
        <end position="628"/>
    </location>
</feature>
<feature type="compositionally biased region" description="Polar residues" evidence="1">
    <location>
        <begin position="1"/>
        <end position="14"/>
    </location>
</feature>
<evidence type="ECO:0000313" key="3">
    <source>
        <dbReference type="Proteomes" id="UP001370758"/>
    </source>
</evidence>
<dbReference type="Proteomes" id="UP001370758">
    <property type="component" value="Unassembled WGS sequence"/>
</dbReference>
<feature type="compositionally biased region" description="Polar residues" evidence="1">
    <location>
        <begin position="237"/>
        <end position="249"/>
    </location>
</feature>
<feature type="compositionally biased region" description="Polar residues" evidence="1">
    <location>
        <begin position="257"/>
        <end position="274"/>
    </location>
</feature>
<reference evidence="2 3" key="1">
    <citation type="submission" date="2023-08" db="EMBL/GenBank/DDBJ databases">
        <authorList>
            <person name="Palmer J.M."/>
        </authorList>
    </citation>
    <scope>NUCLEOTIDE SEQUENCE [LARGE SCALE GENOMIC DNA]</scope>
    <source>
        <strain evidence="2 3">TWF481</strain>
    </source>
</reference>
<evidence type="ECO:0000313" key="2">
    <source>
        <dbReference type="EMBL" id="KAK6503794.1"/>
    </source>
</evidence>
<proteinExistence type="predicted"/>
<feature type="compositionally biased region" description="Low complexity" evidence="1">
    <location>
        <begin position="219"/>
        <end position="236"/>
    </location>
</feature>
<feature type="compositionally biased region" description="Low complexity" evidence="1">
    <location>
        <begin position="187"/>
        <end position="210"/>
    </location>
</feature>